<accession>A0A2H3D425</accession>
<evidence type="ECO:0000256" key="1">
    <source>
        <dbReference type="SAM" id="Coils"/>
    </source>
</evidence>
<name>A0A2H3D425_ARMGA</name>
<feature type="coiled-coil region" evidence="1">
    <location>
        <begin position="68"/>
        <end position="123"/>
    </location>
</feature>
<gene>
    <name evidence="4" type="ORF">ARMGADRAFT_677897</name>
</gene>
<protein>
    <recommendedName>
        <fullName evidence="3">DUF6697 domain-containing protein</fullName>
    </recommendedName>
</protein>
<feature type="domain" description="DUF6697" evidence="3">
    <location>
        <begin position="201"/>
        <end position="326"/>
    </location>
</feature>
<dbReference type="EMBL" id="KZ293709">
    <property type="protein sequence ID" value="PBK83073.1"/>
    <property type="molecule type" value="Genomic_DNA"/>
</dbReference>
<dbReference type="AlphaFoldDB" id="A0A2H3D425"/>
<evidence type="ECO:0000256" key="2">
    <source>
        <dbReference type="SAM" id="MobiDB-lite"/>
    </source>
</evidence>
<organism evidence="4 5">
    <name type="scientific">Armillaria gallica</name>
    <name type="common">Bulbous honey fungus</name>
    <name type="synonym">Armillaria bulbosa</name>
    <dbReference type="NCBI Taxonomy" id="47427"/>
    <lineage>
        <taxon>Eukaryota</taxon>
        <taxon>Fungi</taxon>
        <taxon>Dikarya</taxon>
        <taxon>Basidiomycota</taxon>
        <taxon>Agaricomycotina</taxon>
        <taxon>Agaricomycetes</taxon>
        <taxon>Agaricomycetidae</taxon>
        <taxon>Agaricales</taxon>
        <taxon>Marasmiineae</taxon>
        <taxon>Physalacriaceae</taxon>
        <taxon>Armillaria</taxon>
    </lineage>
</organism>
<dbReference type="Proteomes" id="UP000217790">
    <property type="component" value="Unassembled WGS sequence"/>
</dbReference>
<dbReference type="OMA" id="FELMVEG"/>
<dbReference type="InParanoid" id="A0A2H3D425"/>
<feature type="region of interest" description="Disordered" evidence="2">
    <location>
        <begin position="360"/>
        <end position="408"/>
    </location>
</feature>
<evidence type="ECO:0000313" key="5">
    <source>
        <dbReference type="Proteomes" id="UP000217790"/>
    </source>
</evidence>
<keyword evidence="1" id="KW-0175">Coiled coil</keyword>
<reference evidence="5" key="1">
    <citation type="journal article" date="2017" name="Nat. Ecol. Evol.">
        <title>Genome expansion and lineage-specific genetic innovations in the forest pathogenic fungi Armillaria.</title>
        <authorList>
            <person name="Sipos G."/>
            <person name="Prasanna A.N."/>
            <person name="Walter M.C."/>
            <person name="O'Connor E."/>
            <person name="Balint B."/>
            <person name="Krizsan K."/>
            <person name="Kiss B."/>
            <person name="Hess J."/>
            <person name="Varga T."/>
            <person name="Slot J."/>
            <person name="Riley R."/>
            <person name="Boka B."/>
            <person name="Rigling D."/>
            <person name="Barry K."/>
            <person name="Lee J."/>
            <person name="Mihaltcheva S."/>
            <person name="LaButti K."/>
            <person name="Lipzen A."/>
            <person name="Waldron R."/>
            <person name="Moloney N.M."/>
            <person name="Sperisen C."/>
            <person name="Kredics L."/>
            <person name="Vagvoelgyi C."/>
            <person name="Patrignani A."/>
            <person name="Fitzpatrick D."/>
            <person name="Nagy I."/>
            <person name="Doyle S."/>
            <person name="Anderson J.B."/>
            <person name="Grigoriev I.V."/>
            <person name="Gueldener U."/>
            <person name="Muensterkoetter M."/>
            <person name="Nagy L.G."/>
        </authorList>
    </citation>
    <scope>NUCLEOTIDE SEQUENCE [LARGE SCALE GENOMIC DNA]</scope>
    <source>
        <strain evidence="5">Ar21-2</strain>
    </source>
</reference>
<proteinExistence type="predicted"/>
<dbReference type="OrthoDB" id="3214033at2759"/>
<sequence>MAAVPPFLQGPGMTPEVFKCLEVWWASKYKDGYNSSFNDLEQLRVAYGFQMNKLMSCRANNARLSLTIDTLQVESKLLKRRNELLQEDIDQAKQTQQEMRDEVLALRKDKQDLVDRLAAVENKTTGLSKQIDAFRVQAKALAGQAHQRRLEIVSTAFGKTSFVEESFVPTRVLFNDPAQIMSALPSDLTQSLCVYFLPLPPRSMPLHIPNIAQAGYWFHPPITIPEGTPVELAVEAKPHEWLYLGRYLSAPLDGEDMKLFEWIELEAQTKTAYCTAVSRTLKDQNPDQQVSCADIQRQLDSGEYAAPCHSLQCVGYDSAIQEAFVKASTSQPLNIGTSKPSQNILLSVMGAVKSLHAMRRVDADPGRNHPTSTKKRSHQDDDKAGLTKKARADGLPAGRMCVHNEDST</sequence>
<evidence type="ECO:0000259" key="3">
    <source>
        <dbReference type="Pfam" id="PF20411"/>
    </source>
</evidence>
<keyword evidence="5" id="KW-1185">Reference proteome</keyword>
<dbReference type="InterPro" id="IPR046520">
    <property type="entry name" value="DUF6697"/>
</dbReference>
<evidence type="ECO:0000313" key="4">
    <source>
        <dbReference type="EMBL" id="PBK83073.1"/>
    </source>
</evidence>
<dbReference type="Pfam" id="PF20411">
    <property type="entry name" value="DUF6697"/>
    <property type="match status" value="1"/>
</dbReference>